<accession>A0A5N6V862</accession>
<proteinExistence type="predicted"/>
<feature type="compositionally biased region" description="Basic and acidic residues" evidence="1">
    <location>
        <begin position="51"/>
        <end position="61"/>
    </location>
</feature>
<evidence type="ECO:0000313" key="3">
    <source>
        <dbReference type="Proteomes" id="UP000326950"/>
    </source>
</evidence>
<evidence type="ECO:0008006" key="4">
    <source>
        <dbReference type="Google" id="ProtNLM"/>
    </source>
</evidence>
<feature type="region of interest" description="Disordered" evidence="1">
    <location>
        <begin position="28"/>
        <end position="70"/>
    </location>
</feature>
<name>A0A5N6V862_ASPTM</name>
<feature type="compositionally biased region" description="Polar residues" evidence="1">
    <location>
        <begin position="28"/>
        <end position="37"/>
    </location>
</feature>
<gene>
    <name evidence="2" type="ORF">BDV40DRAFT_295966</name>
</gene>
<sequence length="365" mass="40905">MDDLVYELDPKGDVLLILDNVSQDLPDNLRDITTSSGWPDGLSNPAPPEDEQNKSGKKADEGGQGIEVSSVNVPECAQRRRLQIRASSKHLILASPQFERSLQDGFQEGTTLKATGCLEFPVRDWEAIPFLILMLIIHHRTRLVPREISLDRLVEIAQLVDYYECYEAVEAFSDSWLFSLRIKPLSPNSWKSFTLDEAVKTLFVSWVFNEAKVFEMSSRYLESRSKGTVTFSRLPVPCAIQDAINHSRETLITKTIASMHSLYSKLRDGPTQCSEVCDCALLGALTKAMHRIGILPISSTSSFEGISFVFLAHDCCNIEIPDYNCRDSYAACSISEKVKPLIKDIERLNVGLDISKFAKLRSPHS</sequence>
<dbReference type="AlphaFoldDB" id="A0A5N6V862"/>
<evidence type="ECO:0000313" key="2">
    <source>
        <dbReference type="EMBL" id="KAE8166937.1"/>
    </source>
</evidence>
<reference evidence="2 3" key="1">
    <citation type="submission" date="2019-04" db="EMBL/GenBank/DDBJ databases">
        <title>Friends and foes A comparative genomics study of 23 Aspergillus species from section Flavi.</title>
        <authorList>
            <consortium name="DOE Joint Genome Institute"/>
            <person name="Kjaerbolling I."/>
            <person name="Vesth T."/>
            <person name="Frisvad J.C."/>
            <person name="Nybo J.L."/>
            <person name="Theobald S."/>
            <person name="Kildgaard S."/>
            <person name="Isbrandt T."/>
            <person name="Kuo A."/>
            <person name="Sato A."/>
            <person name="Lyhne E.K."/>
            <person name="Kogle M.E."/>
            <person name="Wiebenga A."/>
            <person name="Kun R.S."/>
            <person name="Lubbers R.J."/>
            <person name="Makela M.R."/>
            <person name="Barry K."/>
            <person name="Chovatia M."/>
            <person name="Clum A."/>
            <person name="Daum C."/>
            <person name="Haridas S."/>
            <person name="He G."/>
            <person name="LaButti K."/>
            <person name="Lipzen A."/>
            <person name="Mondo S."/>
            <person name="Riley R."/>
            <person name="Salamov A."/>
            <person name="Simmons B.A."/>
            <person name="Magnuson J.K."/>
            <person name="Henrissat B."/>
            <person name="Mortensen U.H."/>
            <person name="Larsen T.O."/>
            <person name="Devries R.P."/>
            <person name="Grigoriev I.V."/>
            <person name="Machida M."/>
            <person name="Baker S.E."/>
            <person name="Andersen M.R."/>
        </authorList>
    </citation>
    <scope>NUCLEOTIDE SEQUENCE [LARGE SCALE GENOMIC DNA]</scope>
    <source>
        <strain evidence="2 3">CBS 117626</strain>
    </source>
</reference>
<evidence type="ECO:0000256" key="1">
    <source>
        <dbReference type="SAM" id="MobiDB-lite"/>
    </source>
</evidence>
<dbReference type="EMBL" id="ML738591">
    <property type="protein sequence ID" value="KAE8166937.1"/>
    <property type="molecule type" value="Genomic_DNA"/>
</dbReference>
<keyword evidence="3" id="KW-1185">Reference proteome</keyword>
<protein>
    <recommendedName>
        <fullName evidence="4">BTB domain-containing protein</fullName>
    </recommendedName>
</protein>
<organism evidence="2 3">
    <name type="scientific">Aspergillus tamarii</name>
    <dbReference type="NCBI Taxonomy" id="41984"/>
    <lineage>
        <taxon>Eukaryota</taxon>
        <taxon>Fungi</taxon>
        <taxon>Dikarya</taxon>
        <taxon>Ascomycota</taxon>
        <taxon>Pezizomycotina</taxon>
        <taxon>Eurotiomycetes</taxon>
        <taxon>Eurotiomycetidae</taxon>
        <taxon>Eurotiales</taxon>
        <taxon>Aspergillaceae</taxon>
        <taxon>Aspergillus</taxon>
        <taxon>Aspergillus subgen. Circumdati</taxon>
    </lineage>
</organism>
<dbReference type="Proteomes" id="UP000326950">
    <property type="component" value="Unassembled WGS sequence"/>
</dbReference>
<dbReference type="OrthoDB" id="5275938at2759"/>